<dbReference type="PANTHER" id="PTHR37828">
    <property type="entry name" value="GSR2449 PROTEIN"/>
    <property type="match status" value="1"/>
</dbReference>
<name>A0A1G4Q449_9CAUL</name>
<sequence length="100" mass="10978">MFIVTLTYTVPNDEVDRHLEAHMAWLKEGYASGLFLAAGRRVPRTGGMIFAEGNRETVEAMLRRDPFHINGVSEYVISEVNITSTAPGLEGLKAKAELAA</sequence>
<dbReference type="InterPro" id="IPR011008">
    <property type="entry name" value="Dimeric_a/b-barrel"/>
</dbReference>
<organism evidence="3 4">
    <name type="scientific">Asticcacaulis taihuensis</name>
    <dbReference type="NCBI Taxonomy" id="260084"/>
    <lineage>
        <taxon>Bacteria</taxon>
        <taxon>Pseudomonadati</taxon>
        <taxon>Pseudomonadota</taxon>
        <taxon>Alphaproteobacteria</taxon>
        <taxon>Caulobacterales</taxon>
        <taxon>Caulobacteraceae</taxon>
        <taxon>Asticcacaulis</taxon>
    </lineage>
</organism>
<evidence type="ECO:0000259" key="2">
    <source>
        <dbReference type="Pfam" id="PF03795"/>
    </source>
</evidence>
<dbReference type="RefSeq" id="WP_090644128.1">
    <property type="nucleotide sequence ID" value="NZ_CBCRYE010000001.1"/>
</dbReference>
<protein>
    <submittedName>
        <fullName evidence="3">Uncharacterized conserved protein YciI, contains a putative active-site phosphohistidine</fullName>
    </submittedName>
</protein>
<feature type="domain" description="YCII-related" evidence="2">
    <location>
        <begin position="1"/>
        <end position="79"/>
    </location>
</feature>
<dbReference type="SUPFAM" id="SSF54909">
    <property type="entry name" value="Dimeric alpha+beta barrel"/>
    <property type="match status" value="1"/>
</dbReference>
<comment type="similarity">
    <text evidence="1">Belongs to the YciI family.</text>
</comment>
<gene>
    <name evidence="3" type="ORF">SAMN02927928_0896</name>
</gene>
<dbReference type="EMBL" id="FMTS01000001">
    <property type="protein sequence ID" value="SCW39205.1"/>
    <property type="molecule type" value="Genomic_DNA"/>
</dbReference>
<evidence type="ECO:0000313" key="4">
    <source>
        <dbReference type="Proteomes" id="UP000199150"/>
    </source>
</evidence>
<dbReference type="AlphaFoldDB" id="A0A1G4Q449"/>
<dbReference type="Proteomes" id="UP000199150">
    <property type="component" value="Unassembled WGS sequence"/>
</dbReference>
<dbReference type="OrthoDB" id="9814407at2"/>
<dbReference type="STRING" id="260084.SAMN02927928_0896"/>
<dbReference type="InterPro" id="IPR005545">
    <property type="entry name" value="YCII"/>
</dbReference>
<dbReference type="Gene3D" id="3.30.70.1060">
    <property type="entry name" value="Dimeric alpha+beta barrel"/>
    <property type="match status" value="1"/>
</dbReference>
<dbReference type="Pfam" id="PF03795">
    <property type="entry name" value="YCII"/>
    <property type="match status" value="1"/>
</dbReference>
<keyword evidence="4" id="KW-1185">Reference proteome</keyword>
<dbReference type="PANTHER" id="PTHR37828:SF1">
    <property type="entry name" value="YCII-RELATED DOMAIN-CONTAINING PROTEIN"/>
    <property type="match status" value="1"/>
</dbReference>
<proteinExistence type="inferred from homology"/>
<evidence type="ECO:0000256" key="1">
    <source>
        <dbReference type="ARBA" id="ARBA00007689"/>
    </source>
</evidence>
<accession>A0A1G4Q449</accession>
<evidence type="ECO:0000313" key="3">
    <source>
        <dbReference type="EMBL" id="SCW39205.1"/>
    </source>
</evidence>
<reference evidence="4" key="1">
    <citation type="submission" date="2016-10" db="EMBL/GenBank/DDBJ databases">
        <authorList>
            <person name="Varghese N."/>
            <person name="Submissions S."/>
        </authorList>
    </citation>
    <scope>NUCLEOTIDE SEQUENCE [LARGE SCALE GENOMIC DNA]</scope>
    <source>
        <strain evidence="4">CGMCC 1.3431</strain>
    </source>
</reference>